<dbReference type="PROSITE" id="PS00383">
    <property type="entry name" value="TYR_PHOSPHATASE_1"/>
    <property type="match status" value="1"/>
</dbReference>
<dbReference type="InterPro" id="IPR000242">
    <property type="entry name" value="PTP_cat"/>
</dbReference>
<comment type="subcellular location">
    <subcellularLocation>
        <location evidence="1">Membrane</location>
        <topology evidence="1">Single-pass membrane protein</topology>
    </subcellularLocation>
</comment>
<dbReference type="Gene3D" id="3.90.190.10">
    <property type="entry name" value="Protein tyrosine phosphatase superfamily"/>
    <property type="match status" value="2"/>
</dbReference>
<dbReference type="SUPFAM" id="SSF52799">
    <property type="entry name" value="(Phosphotyrosine protein) phosphatases II"/>
    <property type="match status" value="2"/>
</dbReference>
<evidence type="ECO:0000256" key="7">
    <source>
        <dbReference type="ARBA" id="ARBA00051722"/>
    </source>
</evidence>
<evidence type="ECO:0000256" key="2">
    <source>
        <dbReference type="ARBA" id="ARBA00013064"/>
    </source>
</evidence>
<dbReference type="SMART" id="SM00060">
    <property type="entry name" value="FN3"/>
    <property type="match status" value="3"/>
</dbReference>
<dbReference type="STRING" id="6198.A0A074ZXQ2"/>
<dbReference type="InterPro" id="IPR013783">
    <property type="entry name" value="Ig-like_fold"/>
</dbReference>
<feature type="domain" description="Tyrosine-protein phosphatase" evidence="8">
    <location>
        <begin position="1064"/>
        <end position="1306"/>
    </location>
</feature>
<dbReference type="GeneID" id="20327278"/>
<dbReference type="CDD" id="cd00063">
    <property type="entry name" value="FN3"/>
    <property type="match status" value="3"/>
</dbReference>
<feature type="domain" description="Fibronectin type-III" evidence="11">
    <location>
        <begin position="218"/>
        <end position="309"/>
    </location>
</feature>
<dbReference type="PROSITE" id="PS50056">
    <property type="entry name" value="TYR_PHOSPHATASE_2"/>
    <property type="match status" value="2"/>
</dbReference>
<dbReference type="InterPro" id="IPR036915">
    <property type="entry name" value="Cyclin-like_sf"/>
</dbReference>
<dbReference type="PROSITE" id="PS50055">
    <property type="entry name" value="TYR_PHOSPHATASE_PTP"/>
    <property type="match status" value="2"/>
</dbReference>
<keyword evidence="3" id="KW-0732">Signal</keyword>
<evidence type="ECO:0000259" key="11">
    <source>
        <dbReference type="PROSITE" id="PS50853"/>
    </source>
</evidence>
<dbReference type="InterPro" id="IPR050348">
    <property type="entry name" value="Protein-Tyr_Phosphatase"/>
</dbReference>
<dbReference type="RefSeq" id="XP_009165527.1">
    <property type="nucleotide sequence ID" value="XM_009167263.1"/>
</dbReference>
<dbReference type="Gene3D" id="2.60.40.10">
    <property type="entry name" value="Immunoglobulins"/>
    <property type="match status" value="4"/>
</dbReference>
<dbReference type="PRINTS" id="PR00700">
    <property type="entry name" value="PRTYPHPHTASE"/>
</dbReference>
<dbReference type="SUPFAM" id="SSF49265">
    <property type="entry name" value="Fibronectin type III"/>
    <property type="match status" value="2"/>
</dbReference>
<dbReference type="PROSITE" id="PS50853">
    <property type="entry name" value="FN3"/>
    <property type="match status" value="2"/>
</dbReference>
<dbReference type="SMART" id="SM00194">
    <property type="entry name" value="PTPc"/>
    <property type="match status" value="2"/>
</dbReference>
<evidence type="ECO:0000259" key="9">
    <source>
        <dbReference type="PROSITE" id="PS50056"/>
    </source>
</evidence>
<dbReference type="PROSITE" id="PS50835">
    <property type="entry name" value="IG_LIKE"/>
    <property type="match status" value="1"/>
</dbReference>
<evidence type="ECO:0000313" key="12">
    <source>
        <dbReference type="EMBL" id="KER30717.1"/>
    </source>
</evidence>
<evidence type="ECO:0000256" key="1">
    <source>
        <dbReference type="ARBA" id="ARBA00004167"/>
    </source>
</evidence>
<dbReference type="SMART" id="SM00404">
    <property type="entry name" value="PTPc_motif"/>
    <property type="match status" value="2"/>
</dbReference>
<name>A0A074ZXQ2_OPIVI</name>
<dbReference type="InterPro" id="IPR000387">
    <property type="entry name" value="Tyr_Pase_dom"/>
</dbReference>
<dbReference type="InterPro" id="IPR048055">
    <property type="entry name" value="Cyclin-Q_first_cyclin_box"/>
</dbReference>
<dbReference type="Gene3D" id="1.10.472.10">
    <property type="entry name" value="Cyclin-like"/>
    <property type="match status" value="2"/>
</dbReference>
<dbReference type="CDD" id="cd20535">
    <property type="entry name" value="CYCLIN_CCNM_CCNQ_rpt2"/>
    <property type="match status" value="1"/>
</dbReference>
<evidence type="ECO:0000256" key="4">
    <source>
        <dbReference type="ARBA" id="ARBA00022801"/>
    </source>
</evidence>
<evidence type="ECO:0000256" key="3">
    <source>
        <dbReference type="ARBA" id="ARBA00022729"/>
    </source>
</evidence>
<dbReference type="InterPro" id="IPR003599">
    <property type="entry name" value="Ig_sub"/>
</dbReference>
<dbReference type="GO" id="GO:0004725">
    <property type="term" value="F:protein tyrosine phosphatase activity"/>
    <property type="evidence" value="ECO:0007669"/>
    <property type="project" value="UniProtKB-EC"/>
</dbReference>
<dbReference type="Proteomes" id="UP000054324">
    <property type="component" value="Unassembled WGS sequence"/>
</dbReference>
<dbReference type="InterPro" id="IPR036179">
    <property type="entry name" value="Ig-like_dom_sf"/>
</dbReference>
<feature type="domain" description="Fibronectin type-III" evidence="11">
    <location>
        <begin position="432"/>
        <end position="535"/>
    </location>
</feature>
<dbReference type="InterPro" id="IPR036116">
    <property type="entry name" value="FN3_sf"/>
</dbReference>
<dbReference type="PANTHER" id="PTHR19134:SF540">
    <property type="entry name" value="TYROSINE-PROTEIN PHOSPHATASE 99A"/>
    <property type="match status" value="1"/>
</dbReference>
<dbReference type="InterPro" id="IPR016130">
    <property type="entry name" value="Tyr_Pase_AS"/>
</dbReference>
<dbReference type="PANTHER" id="PTHR19134">
    <property type="entry name" value="RECEPTOR-TYPE TYROSINE-PROTEIN PHOSPHATASE"/>
    <property type="match status" value="1"/>
</dbReference>
<organism evidence="12 13">
    <name type="scientific">Opisthorchis viverrini</name>
    <name type="common">Southeast Asian liver fluke</name>
    <dbReference type="NCBI Taxonomy" id="6198"/>
    <lineage>
        <taxon>Eukaryota</taxon>
        <taxon>Metazoa</taxon>
        <taxon>Spiralia</taxon>
        <taxon>Lophotrochozoa</taxon>
        <taxon>Platyhelminthes</taxon>
        <taxon>Trematoda</taxon>
        <taxon>Digenea</taxon>
        <taxon>Opisthorchiida</taxon>
        <taxon>Opisthorchiata</taxon>
        <taxon>Opisthorchiidae</taxon>
        <taxon>Opisthorchis</taxon>
    </lineage>
</organism>
<dbReference type="InterPro" id="IPR003961">
    <property type="entry name" value="FN3_dom"/>
</dbReference>
<comment type="catalytic activity">
    <reaction evidence="7">
        <text>O-phospho-L-tyrosyl-[protein] + H2O = L-tyrosyl-[protein] + phosphate</text>
        <dbReference type="Rhea" id="RHEA:10684"/>
        <dbReference type="Rhea" id="RHEA-COMP:10136"/>
        <dbReference type="Rhea" id="RHEA-COMP:20101"/>
        <dbReference type="ChEBI" id="CHEBI:15377"/>
        <dbReference type="ChEBI" id="CHEBI:43474"/>
        <dbReference type="ChEBI" id="CHEBI:46858"/>
        <dbReference type="ChEBI" id="CHEBI:61978"/>
        <dbReference type="EC" id="3.1.3.48"/>
    </reaction>
</comment>
<accession>A0A074ZXQ2</accession>
<dbReference type="OrthoDB" id="6022401at2759"/>
<dbReference type="Pfam" id="PF00102">
    <property type="entry name" value="Y_phosphatase"/>
    <property type="match status" value="2"/>
</dbReference>
<dbReference type="SUPFAM" id="SSF48726">
    <property type="entry name" value="Immunoglobulin"/>
    <property type="match status" value="1"/>
</dbReference>
<gene>
    <name evidence="12" type="ORF">T265_13110</name>
</gene>
<keyword evidence="6" id="KW-0472">Membrane</keyword>
<keyword evidence="13" id="KW-1185">Reference proteome</keyword>
<dbReference type="FunFam" id="3.90.190.10:FF:000102">
    <property type="entry name" value="Receptor-type tyrosine-protein phosphatase"/>
    <property type="match status" value="1"/>
</dbReference>
<dbReference type="KEGG" id="ovi:T265_13110"/>
<evidence type="ECO:0000256" key="5">
    <source>
        <dbReference type="ARBA" id="ARBA00022912"/>
    </source>
</evidence>
<dbReference type="CTD" id="20327278"/>
<dbReference type="Pfam" id="PF00041">
    <property type="entry name" value="fn3"/>
    <property type="match status" value="1"/>
</dbReference>
<keyword evidence="5" id="KW-0904">Protein phosphatase</keyword>
<dbReference type="InterPro" id="IPR029021">
    <property type="entry name" value="Prot-tyrosine_phosphatase-like"/>
</dbReference>
<proteinExistence type="predicted"/>
<dbReference type="CDD" id="cd20534">
    <property type="entry name" value="CYCLIN_CCNM_CCNQ_rpt1"/>
    <property type="match status" value="1"/>
</dbReference>
<dbReference type="InterPro" id="IPR048053">
    <property type="entry name" value="Cyclin-Q_second_cyclin_box"/>
</dbReference>
<evidence type="ECO:0000259" key="8">
    <source>
        <dbReference type="PROSITE" id="PS50055"/>
    </source>
</evidence>
<protein>
    <recommendedName>
        <fullName evidence="2">protein-tyrosine-phosphatase</fullName>
        <ecNumber evidence="2">3.1.3.48</ecNumber>
    </recommendedName>
</protein>
<dbReference type="SMART" id="SM00409">
    <property type="entry name" value="IG"/>
    <property type="match status" value="1"/>
</dbReference>
<sequence>MHVLVHPEAMRGCSPEDTLQCPWPTSASIVVSAFVRTEATPHQSPFRQPNREYIYSPLPVVDKKVFIAMHHLQIRADSSASVTGDYFSSTYLPFCMTYFCAIWDCFMAAVLFSSLLAKVADSELVILRPMQDSGIYVRRGSSIVLQCGETTNITLVIWRTPDNTKVPYGSGSENSEKTLSVWNATAADSGSYSCTAYSLDSLQYNATSEVVVQDVPDPPTNVSLTSHLSTGLFASWTFGEDHRSSIHLHTIYLYKTDILVQEVNVSAPLNTMTFVGLEAYRCYHIILRALNDVGWSSFTRPFYALTSRGKPEVQPQINAHNISRTSVIIRSEHSKLLELHPPGQNTSECGDSDSHLQSLLRGPLSSYVVYVSTVEPYRLVGEHLFPVLPDDDQLLTIPNLRPYTHYNISVAFRNGKYQGPLAQLLVQTAEGEPDQPVITKTSATNTSITVWWRNGPYPGGEINQYKLELYPCGANQKSEPDKSLRLRMQQIGWLKQEFTFGVLDPNSCYALRIASGTRAGFGPFTKLHQIYTDIPAPKPPELLSATFLDSNDILLNWTCLGLCANVIDQLQYTICWLLPQLSVEPSCLRTQTFNSAHQAFCNCGVSQNFQSTILPWSIVQHSKSEKALFTVRSVRKREVCPPEGSCEVESVDSNSVPLDLRSAPAHWRMNSNSNFKLDNTAILSITSITLLVFASVTLAACFANRLKCILLLCQRSVFCRRSTETPSAKYRRAVPLRLNKTTYKPIPRSELRAYVAAAHADNDAGFQAEFEAIERTVSSDWTTNVAKLSENMSKNRYSNVLAYDHTRVILKEVGRKSDYINANYIDGYHRRAAYIAAQGPIPATFDDFWLMVWEQSCNVIVMISNFIERGRRKCDKYWPTSGQQLYGNISVRMVSETVRAFFTIRVFVIRHVRCKRGSKERLIYHYQYTDWRDFDVPTSPLPVLKFVETSISRWSLEDGPIVVHCSAGVGRTGTYICIESLIRQLKVEHVVTIRSFLEHIRQQRMKLVQTEQQYAFIHDALREHVLHPCHTIRPTHFADYLQHLRELDSSGRSNLEKQYEMCIVSPSESTDMSRSTRTLTSMGRRGSCSLYGTTDVLGINSSTLHGYHMLSEYIVARHPLAGTETEFWKMVWDQNSSIIVCLSGLELPPFWPQKANEVRDIGWLHVSYAGSRAYSDAVTRFEFLLTSDREDYALACTLWRFSGWPSVAFENTAELNLAHALLDLATHVVDDDDEDLQGSTGPIVVVDNSGGNRVGTFCALRILINQLTHEFLFDVYFVFKMLCVQRPRMFQSHLDLEFVYTLLQQYLSRDVPSSLCNSGVSGAVGTQGTVNSIFGLPSPARVGSRCRRRTKVMVNHLFPHRNKTSLLCNSSPHALGSEAPMYHPRPPSLLTADGDKISSLINSIADEQLSEANRSTLPSTGVLESISHESLAPSISQPRLCVELMILSINELFTFHIALLMSTREAPAAFAAIRNPNSLLASMPQRPALSDAALFSIVLTVRETGRRLAMSDYAVATACTILHRALRVLLTGDEQPTNSSTTVLNGDTSASPEAIDQSFRHSLGDIDPYTIAMACITLGGKVQEEHQRLRDVIVAFYRPSGFGCLSFARSLHKNRRPALEVGDDYDRLRESLVQTELFLMRLLAFHVRRPSLPHPYLVHYLHSLLHWVGKGIAQPCGGDLTATGPNNTVNAATIALARLPGLAWSILADSYHSPICLDFSPEHIAAAILHLALRIAGVEIPGNRHSEMAWWQAISDSLTREIVEQIQLRVMEIYAVDDKLKNSMPHRYSDDF</sequence>
<reference evidence="12 13" key="1">
    <citation type="submission" date="2013-11" db="EMBL/GenBank/DDBJ databases">
        <title>Opisthorchis viverrini - life in the bile duct.</title>
        <authorList>
            <person name="Young N.D."/>
            <person name="Nagarajan N."/>
            <person name="Lin S.J."/>
            <person name="Korhonen P.K."/>
            <person name="Jex A.R."/>
            <person name="Hall R.S."/>
            <person name="Safavi-Hemami H."/>
            <person name="Kaewkong W."/>
            <person name="Bertrand D."/>
            <person name="Gao S."/>
            <person name="Seet Q."/>
            <person name="Wongkham S."/>
            <person name="Teh B.T."/>
            <person name="Wongkham C."/>
            <person name="Intapan P.M."/>
            <person name="Maleewong W."/>
            <person name="Yang X."/>
            <person name="Hu M."/>
            <person name="Wang Z."/>
            <person name="Hofmann A."/>
            <person name="Sternberg P.W."/>
            <person name="Tan P."/>
            <person name="Wang J."/>
            <person name="Gasser R.B."/>
        </authorList>
    </citation>
    <scope>NUCLEOTIDE SEQUENCE [LARGE SCALE GENOMIC DNA]</scope>
</reference>
<feature type="domain" description="Tyrosine-protein phosphatase" evidence="8">
    <location>
        <begin position="766"/>
        <end position="1024"/>
    </location>
</feature>
<dbReference type="InterPro" id="IPR003595">
    <property type="entry name" value="Tyr_Pase_cat"/>
</dbReference>
<dbReference type="InterPro" id="IPR007110">
    <property type="entry name" value="Ig-like_dom"/>
</dbReference>
<evidence type="ECO:0000313" key="13">
    <source>
        <dbReference type="Proteomes" id="UP000054324"/>
    </source>
</evidence>
<dbReference type="EMBL" id="KL596656">
    <property type="protein sequence ID" value="KER30717.1"/>
    <property type="molecule type" value="Genomic_DNA"/>
</dbReference>
<dbReference type="GO" id="GO:0016020">
    <property type="term" value="C:membrane"/>
    <property type="evidence" value="ECO:0007669"/>
    <property type="project" value="UniProtKB-SubCell"/>
</dbReference>
<keyword evidence="4" id="KW-0378">Hydrolase</keyword>
<evidence type="ECO:0000259" key="10">
    <source>
        <dbReference type="PROSITE" id="PS50835"/>
    </source>
</evidence>
<dbReference type="SUPFAM" id="SSF47954">
    <property type="entry name" value="Cyclin-like"/>
    <property type="match status" value="2"/>
</dbReference>
<evidence type="ECO:0000256" key="6">
    <source>
        <dbReference type="ARBA" id="ARBA00023136"/>
    </source>
</evidence>
<feature type="domain" description="Ig-like" evidence="10">
    <location>
        <begin position="123"/>
        <end position="211"/>
    </location>
</feature>
<feature type="domain" description="Tyrosine specific protein phosphatases" evidence="9">
    <location>
        <begin position="941"/>
        <end position="1015"/>
    </location>
</feature>
<feature type="domain" description="Tyrosine specific protein phosphatases" evidence="9">
    <location>
        <begin position="1219"/>
        <end position="1297"/>
    </location>
</feature>
<dbReference type="EC" id="3.1.3.48" evidence="2"/>